<accession>A0A6J5TA35</accession>
<protein>
    <submittedName>
        <fullName evidence="1">Uncharacterized protein</fullName>
    </submittedName>
</protein>
<proteinExistence type="predicted"/>
<organism evidence="1">
    <name type="scientific">uncultured Caudovirales phage</name>
    <dbReference type="NCBI Taxonomy" id="2100421"/>
    <lineage>
        <taxon>Viruses</taxon>
        <taxon>Duplodnaviria</taxon>
        <taxon>Heunggongvirae</taxon>
        <taxon>Uroviricota</taxon>
        <taxon>Caudoviricetes</taxon>
        <taxon>Peduoviridae</taxon>
        <taxon>Maltschvirus</taxon>
        <taxon>Maltschvirus maltsch</taxon>
    </lineage>
</organism>
<dbReference type="EMBL" id="LR797812">
    <property type="protein sequence ID" value="CAB4240701.1"/>
    <property type="molecule type" value="Genomic_DNA"/>
</dbReference>
<evidence type="ECO:0000313" key="1">
    <source>
        <dbReference type="EMBL" id="CAB4240701.1"/>
    </source>
</evidence>
<sequence>MKLQEIFAQKKYDTMKLRARSMSTKPRNVLENELQTMSDLIVIITRQRDGFVHELMEQRRLLDDQTARIVDLQTHIENLEGEE</sequence>
<name>A0A6J5TA35_9CAUD</name>
<gene>
    <name evidence="1" type="ORF">UFOVP38_63</name>
</gene>
<reference evidence="1" key="1">
    <citation type="submission" date="2020-05" db="EMBL/GenBank/DDBJ databases">
        <authorList>
            <person name="Chiriac C."/>
            <person name="Salcher M."/>
            <person name="Ghai R."/>
            <person name="Kavagutti S V."/>
        </authorList>
    </citation>
    <scope>NUCLEOTIDE SEQUENCE</scope>
</reference>